<keyword evidence="7" id="KW-0472">Membrane</keyword>
<keyword evidence="4" id="KW-1003">Cell membrane</keyword>
<evidence type="ECO:0000256" key="3">
    <source>
        <dbReference type="ARBA" id="ARBA00022448"/>
    </source>
</evidence>
<dbReference type="SUPFAM" id="SSF52540">
    <property type="entry name" value="P-loop containing nucleoside triphosphate hydrolases"/>
    <property type="match status" value="2"/>
</dbReference>
<dbReference type="OMA" id="RIAVMCK"/>
<feature type="compositionally biased region" description="Low complexity" evidence="8">
    <location>
        <begin position="269"/>
        <end position="284"/>
    </location>
</feature>
<dbReference type="EMBL" id="LMWI01000002">
    <property type="protein sequence ID" value="KUJ43914.1"/>
    <property type="molecule type" value="Genomic_DNA"/>
</dbReference>
<dbReference type="InterPro" id="IPR017871">
    <property type="entry name" value="ABC_transporter-like_CS"/>
</dbReference>
<dbReference type="GO" id="GO:0016887">
    <property type="term" value="F:ATP hydrolysis activity"/>
    <property type="evidence" value="ECO:0007669"/>
    <property type="project" value="InterPro"/>
</dbReference>
<dbReference type="SMART" id="SM00382">
    <property type="entry name" value="AAA"/>
    <property type="match status" value="2"/>
</dbReference>
<comment type="caution">
    <text evidence="10">The sequence shown here is derived from an EMBL/GenBank/DDBJ whole genome shotgun (WGS) entry which is preliminary data.</text>
</comment>
<dbReference type="Pfam" id="PF08352">
    <property type="entry name" value="oligo_HPY"/>
    <property type="match status" value="2"/>
</dbReference>
<gene>
    <name evidence="10" type="ORF">ADL17_11690</name>
</gene>
<dbReference type="Gene3D" id="3.40.50.300">
    <property type="entry name" value="P-loop containing nucleotide triphosphate hydrolases"/>
    <property type="match status" value="2"/>
</dbReference>
<sequence length="539" mass="57485">MDDEVVSVAGLHVTYRVGRAEVFAVRGVDFHLRAGECLAIVGESGSGKSTVARALVGLTGPGARLRSDRLVVSGQELSRLGDREWRRIRGAQVGLVLQDALTALDPLRTVGAEVAEAARNHGLVRRGEVARRVHRLLTDVQVPQPELRARQYPQQLSGGLRQRALIAAAMAADPPVLVADEPTTALDVTLQAKLLDLLAARKAAGTAVLLISHDLSVVARLADRVAVMRDGEFVETGCTTDVLRAPEHPYTRQLLAATPSAHARGARLAGPRSTPARTRTPRPSGVLARVREVSKTFRGPGGARLAAVSEVSFSLSAGEILGVVGESGSGKSTLAHLLLGLLEPDTGTIELFGQPWSGVPEARRQRGRVQWVQQDPLGSFDPRYRVGRLIAEAGVDRARVRELLDQVGLDPAMADRHPRTLSGGQRQRVAIARALARDPEVIVCDEPVSALDVSVQAQILDLFADIRADLGTALVLISHDLAVVHHVADRVLVMRAGTVVESGPVTEVFARPTHPYTAQLIAALPRPGDAYAAYPEGVA</sequence>
<evidence type="ECO:0000259" key="9">
    <source>
        <dbReference type="PROSITE" id="PS50893"/>
    </source>
</evidence>
<dbReference type="Proteomes" id="UP000053246">
    <property type="component" value="Unassembled WGS sequence"/>
</dbReference>
<dbReference type="NCBIfam" id="NF008453">
    <property type="entry name" value="PRK11308.1"/>
    <property type="match status" value="2"/>
</dbReference>
<keyword evidence="6 10" id="KW-0067">ATP-binding</keyword>
<keyword evidence="3" id="KW-0813">Transport</keyword>
<accession>A0A9X0LBD5</accession>
<dbReference type="InterPro" id="IPR013563">
    <property type="entry name" value="Oligopep_ABC_C"/>
</dbReference>
<dbReference type="PANTHER" id="PTHR43297">
    <property type="entry name" value="OLIGOPEPTIDE TRANSPORT ATP-BINDING PROTEIN APPD"/>
    <property type="match status" value="1"/>
</dbReference>
<dbReference type="PROSITE" id="PS50893">
    <property type="entry name" value="ABC_TRANSPORTER_2"/>
    <property type="match status" value="2"/>
</dbReference>
<feature type="domain" description="ABC transporter" evidence="9">
    <location>
        <begin position="8"/>
        <end position="255"/>
    </location>
</feature>
<dbReference type="PANTHER" id="PTHR43297:SF2">
    <property type="entry name" value="DIPEPTIDE TRANSPORT ATP-BINDING PROTEIN DPPD"/>
    <property type="match status" value="1"/>
</dbReference>
<comment type="subcellular location">
    <subcellularLocation>
        <location evidence="1">Cell membrane</location>
        <topology evidence="1">Peripheral membrane protein</topology>
    </subcellularLocation>
</comment>
<feature type="domain" description="ABC transporter" evidence="9">
    <location>
        <begin position="288"/>
        <end position="521"/>
    </location>
</feature>
<evidence type="ECO:0000256" key="4">
    <source>
        <dbReference type="ARBA" id="ARBA00022475"/>
    </source>
</evidence>
<dbReference type="InterPro" id="IPR003439">
    <property type="entry name" value="ABC_transporter-like_ATP-bd"/>
</dbReference>
<proteinExistence type="inferred from homology"/>
<dbReference type="RefSeq" id="WP_013733044.1">
    <property type="nucleotide sequence ID" value="NZ_LMWI01000002.1"/>
</dbReference>
<dbReference type="InterPro" id="IPR027417">
    <property type="entry name" value="P-loop_NTPase"/>
</dbReference>
<evidence type="ECO:0000256" key="7">
    <source>
        <dbReference type="ARBA" id="ARBA00023136"/>
    </source>
</evidence>
<organism evidence="10 11">
    <name type="scientific">Micromonospora maris</name>
    <dbReference type="NCBI Taxonomy" id="1003110"/>
    <lineage>
        <taxon>Bacteria</taxon>
        <taxon>Bacillati</taxon>
        <taxon>Actinomycetota</taxon>
        <taxon>Actinomycetes</taxon>
        <taxon>Micromonosporales</taxon>
        <taxon>Micromonosporaceae</taxon>
        <taxon>Micromonospora</taxon>
    </lineage>
</organism>
<keyword evidence="5" id="KW-0547">Nucleotide-binding</keyword>
<evidence type="ECO:0000256" key="6">
    <source>
        <dbReference type="ARBA" id="ARBA00022840"/>
    </source>
</evidence>
<evidence type="ECO:0000256" key="1">
    <source>
        <dbReference type="ARBA" id="ARBA00004202"/>
    </source>
</evidence>
<evidence type="ECO:0000256" key="5">
    <source>
        <dbReference type="ARBA" id="ARBA00022741"/>
    </source>
</evidence>
<evidence type="ECO:0000256" key="8">
    <source>
        <dbReference type="SAM" id="MobiDB-lite"/>
    </source>
</evidence>
<dbReference type="GO" id="GO:0015833">
    <property type="term" value="P:peptide transport"/>
    <property type="evidence" value="ECO:0007669"/>
    <property type="project" value="InterPro"/>
</dbReference>
<evidence type="ECO:0000313" key="10">
    <source>
        <dbReference type="EMBL" id="KUJ43914.1"/>
    </source>
</evidence>
<feature type="region of interest" description="Disordered" evidence="8">
    <location>
        <begin position="261"/>
        <end position="284"/>
    </location>
</feature>
<comment type="similarity">
    <text evidence="2">Belongs to the ABC transporter superfamily.</text>
</comment>
<reference evidence="10 11" key="1">
    <citation type="submission" date="2015-10" db="EMBL/GenBank/DDBJ databases">
        <authorList>
            <person name="Ju K.-S."/>
            <person name="Doroghazi J.R."/>
            <person name="Metcalf W.W."/>
        </authorList>
    </citation>
    <scope>NUCLEOTIDE SEQUENCE [LARGE SCALE GENOMIC DNA]</scope>
    <source>
        <strain evidence="10 11">NRRL B-24793</strain>
    </source>
</reference>
<dbReference type="CDD" id="cd03257">
    <property type="entry name" value="ABC_NikE_OppD_transporters"/>
    <property type="match status" value="2"/>
</dbReference>
<dbReference type="InterPro" id="IPR003593">
    <property type="entry name" value="AAA+_ATPase"/>
</dbReference>
<protein>
    <submittedName>
        <fullName evidence="10">ABC transporter ATP-binding protein</fullName>
    </submittedName>
</protein>
<evidence type="ECO:0000313" key="11">
    <source>
        <dbReference type="Proteomes" id="UP000053246"/>
    </source>
</evidence>
<name>A0A9X0LBD5_9ACTN</name>
<evidence type="ECO:0000256" key="2">
    <source>
        <dbReference type="ARBA" id="ARBA00005417"/>
    </source>
</evidence>
<dbReference type="Pfam" id="PF00005">
    <property type="entry name" value="ABC_tran"/>
    <property type="match status" value="2"/>
</dbReference>
<dbReference type="GO" id="GO:0005524">
    <property type="term" value="F:ATP binding"/>
    <property type="evidence" value="ECO:0007669"/>
    <property type="project" value="UniProtKB-KW"/>
</dbReference>
<dbReference type="PROSITE" id="PS00211">
    <property type="entry name" value="ABC_TRANSPORTER_1"/>
    <property type="match status" value="1"/>
</dbReference>
<dbReference type="InterPro" id="IPR050388">
    <property type="entry name" value="ABC_Ni/Peptide_Import"/>
</dbReference>
<dbReference type="GO" id="GO:0005886">
    <property type="term" value="C:plasma membrane"/>
    <property type="evidence" value="ECO:0007669"/>
    <property type="project" value="UniProtKB-SubCell"/>
</dbReference>
<dbReference type="AlphaFoldDB" id="A0A9X0LBD5"/>
<keyword evidence="11" id="KW-1185">Reference proteome</keyword>